<evidence type="ECO:0000259" key="8">
    <source>
        <dbReference type="Pfam" id="PF18158"/>
    </source>
</evidence>
<keyword evidence="4 5" id="KW-0274">FAD</keyword>
<dbReference type="SUPFAM" id="SSF56645">
    <property type="entry name" value="Acyl-CoA dehydrogenase NM domain-like"/>
    <property type="match status" value="1"/>
</dbReference>
<dbReference type="Gene3D" id="1.20.140.10">
    <property type="entry name" value="Butyryl-CoA Dehydrogenase, subunit A, domain 3"/>
    <property type="match status" value="1"/>
</dbReference>
<evidence type="ECO:0000313" key="9">
    <source>
        <dbReference type="EMBL" id="SDY51524.1"/>
    </source>
</evidence>
<evidence type="ECO:0000256" key="3">
    <source>
        <dbReference type="ARBA" id="ARBA00022630"/>
    </source>
</evidence>
<dbReference type="OrthoDB" id="9771038at2"/>
<evidence type="ECO:0000256" key="2">
    <source>
        <dbReference type="ARBA" id="ARBA00009347"/>
    </source>
</evidence>
<proteinExistence type="inferred from homology"/>
<dbReference type="InterPro" id="IPR006089">
    <property type="entry name" value="Acyl-CoA_DH_CS"/>
</dbReference>
<evidence type="ECO:0000256" key="5">
    <source>
        <dbReference type="RuleBase" id="RU362125"/>
    </source>
</evidence>
<evidence type="ECO:0000259" key="7">
    <source>
        <dbReference type="Pfam" id="PF02770"/>
    </source>
</evidence>
<keyword evidence="3 5" id="KW-0285">Flavoprotein</keyword>
<sequence>MPTNHAVTNQVPPLVDYNVADDVPLLEGLHRENADWAAGELQSLGELAGSEQAQEWGRLANECSPVLRTHDPVGHRIDEVEFHPHYHSLMATAAERGLNAAAWLRQQPGTHTARIAKTFVWAQTDAGHMCPVNMSYSAVPALRHSPEIAARYEKQLASPLYDPRPNPLSAKHSLLFGMSMTEKQGGSDLRANSTSATPTADGTYLITGHKWFTSAPMSDAFLTVARTTNGMSCFLLPRVLLDGSRNAIHFQRLKNKLGNRSNASAEVEYDQAVGELIGEEGRGLRTIMQMVNYSRLGCLMMSAAFMRKGLVRAMHHARHRKAFGSALVDTPLMRNVLSDLALESEAAITLMMRLAGATDRANEGDEDEAKFRRVGLAVGKYWVCKRAQHVVGEALECLGGNGYVEDSGMPRLYREAPLQSVWEGSGNVAALDVLRVIKRSPASLDAFLAEVKLAQGADPRLDAAVLSLTELLADAENLEFAARRLAERMALVLQGSLLVRFSEPAVADAFCASRLDADWGAVFGTLGRAANTKAIVKRVPTYDV</sequence>
<dbReference type="RefSeq" id="WP_093270289.1">
    <property type="nucleotide sequence ID" value="NZ_FNOK01000028.1"/>
</dbReference>
<evidence type="ECO:0000256" key="4">
    <source>
        <dbReference type="ARBA" id="ARBA00022827"/>
    </source>
</evidence>
<dbReference type="SUPFAM" id="SSF47203">
    <property type="entry name" value="Acyl-CoA dehydrogenase C-terminal domain-like"/>
    <property type="match status" value="1"/>
</dbReference>
<gene>
    <name evidence="9" type="ORF">SAMN05216215_102843</name>
</gene>
<comment type="similarity">
    <text evidence="2 5">Belongs to the acyl-CoA dehydrogenase family.</text>
</comment>
<name>A0A1H3KIV7_9PSEU</name>
<dbReference type="Pfam" id="PF00441">
    <property type="entry name" value="Acyl-CoA_dh_1"/>
    <property type="match status" value="1"/>
</dbReference>
<evidence type="ECO:0000259" key="6">
    <source>
        <dbReference type="Pfam" id="PF00441"/>
    </source>
</evidence>
<protein>
    <submittedName>
        <fullName evidence="9">Putative acyl-CoA dehydrogenase</fullName>
    </submittedName>
</protein>
<dbReference type="PANTHER" id="PTHR42707:SF3">
    <property type="entry name" value="ACYL-COA DEHYDROGENASE AIDB-RELATED"/>
    <property type="match status" value="1"/>
</dbReference>
<dbReference type="EMBL" id="FNOK01000028">
    <property type="protein sequence ID" value="SDY51524.1"/>
    <property type="molecule type" value="Genomic_DNA"/>
</dbReference>
<dbReference type="InterPro" id="IPR009100">
    <property type="entry name" value="AcylCoA_DH/oxidase_NM_dom_sf"/>
</dbReference>
<dbReference type="STRING" id="418495.SAMN05216215_102843"/>
<dbReference type="PANTHER" id="PTHR42707">
    <property type="entry name" value="ACYL-COA DEHYDROGENASE"/>
    <property type="match status" value="1"/>
</dbReference>
<evidence type="ECO:0000313" key="10">
    <source>
        <dbReference type="Proteomes" id="UP000199529"/>
    </source>
</evidence>
<dbReference type="InterPro" id="IPR036250">
    <property type="entry name" value="AcylCo_DH-like_C"/>
</dbReference>
<comment type="cofactor">
    <cofactor evidence="1 5">
        <name>FAD</name>
        <dbReference type="ChEBI" id="CHEBI:57692"/>
    </cofactor>
</comment>
<dbReference type="Gene3D" id="6.10.250.600">
    <property type="match status" value="1"/>
</dbReference>
<dbReference type="InterPro" id="IPR006091">
    <property type="entry name" value="Acyl-CoA_Oxase/DH_mid-dom"/>
</dbReference>
<feature type="domain" description="Acyl-CoA dehydrogenase/oxidase C-terminal" evidence="6">
    <location>
        <begin position="281"/>
        <end position="436"/>
    </location>
</feature>
<accession>A0A1H3KIV7</accession>
<keyword evidence="10" id="KW-1185">Reference proteome</keyword>
<keyword evidence="5" id="KW-0560">Oxidoreductase</keyword>
<feature type="domain" description="Acyl-CoA oxidase/dehydrogenase middle" evidence="7">
    <location>
        <begin position="178"/>
        <end position="271"/>
    </location>
</feature>
<dbReference type="InterPro" id="IPR052904">
    <property type="entry name" value="Acyl-CoA_dehydrogenase-like"/>
</dbReference>
<dbReference type="InterPro" id="IPR041504">
    <property type="entry name" value="AidB_N"/>
</dbReference>
<dbReference type="Gene3D" id="2.40.110.20">
    <property type="match status" value="1"/>
</dbReference>
<organism evidence="9 10">
    <name type="scientific">Saccharopolyspora shandongensis</name>
    <dbReference type="NCBI Taxonomy" id="418495"/>
    <lineage>
        <taxon>Bacteria</taxon>
        <taxon>Bacillati</taxon>
        <taxon>Actinomycetota</taxon>
        <taxon>Actinomycetes</taxon>
        <taxon>Pseudonocardiales</taxon>
        <taxon>Pseudonocardiaceae</taxon>
        <taxon>Saccharopolyspora</taxon>
    </lineage>
</organism>
<evidence type="ECO:0000256" key="1">
    <source>
        <dbReference type="ARBA" id="ARBA00001974"/>
    </source>
</evidence>
<dbReference type="Proteomes" id="UP000199529">
    <property type="component" value="Unassembled WGS sequence"/>
</dbReference>
<dbReference type="Pfam" id="PF02770">
    <property type="entry name" value="Acyl-CoA_dh_M"/>
    <property type="match status" value="1"/>
</dbReference>
<dbReference type="AlphaFoldDB" id="A0A1H3KIV7"/>
<dbReference type="GO" id="GO:0003995">
    <property type="term" value="F:acyl-CoA dehydrogenase activity"/>
    <property type="evidence" value="ECO:0007669"/>
    <property type="project" value="InterPro"/>
</dbReference>
<dbReference type="InterPro" id="IPR009075">
    <property type="entry name" value="AcylCo_DH/oxidase_C"/>
</dbReference>
<dbReference type="PROSITE" id="PS00073">
    <property type="entry name" value="ACYL_COA_DH_2"/>
    <property type="match status" value="1"/>
</dbReference>
<dbReference type="Pfam" id="PF18158">
    <property type="entry name" value="AidB_N"/>
    <property type="match status" value="1"/>
</dbReference>
<reference evidence="10" key="1">
    <citation type="submission" date="2016-10" db="EMBL/GenBank/DDBJ databases">
        <authorList>
            <person name="Varghese N."/>
            <person name="Submissions S."/>
        </authorList>
    </citation>
    <scope>NUCLEOTIDE SEQUENCE [LARGE SCALE GENOMIC DNA]</scope>
    <source>
        <strain evidence="10">CGMCC 4.3530</strain>
    </source>
</reference>
<feature type="domain" description="Adaptive response protein AidB N-terminal" evidence="8">
    <location>
        <begin position="9"/>
        <end position="163"/>
    </location>
</feature>